<sequence>MAIGFAFYASVFALPGLRRWYLFTARFIIGAAGGTVTLCYSYVASASHVCDAGRRLSNWNYNHMDIITALTASAGNADIANAEL</sequence>
<evidence type="ECO:0000313" key="3">
    <source>
        <dbReference type="Proteomes" id="UP001234178"/>
    </source>
</evidence>
<dbReference type="EMBL" id="JAOYFB010000003">
    <property type="protein sequence ID" value="KAK4009332.1"/>
    <property type="molecule type" value="Genomic_DNA"/>
</dbReference>
<evidence type="ECO:0000256" key="1">
    <source>
        <dbReference type="SAM" id="Phobius"/>
    </source>
</evidence>
<accession>A0ABQ9Z8W2</accession>
<keyword evidence="1" id="KW-0812">Transmembrane</keyword>
<name>A0ABQ9Z8W2_9CRUS</name>
<keyword evidence="3" id="KW-1185">Reference proteome</keyword>
<gene>
    <name evidence="2" type="ORF">OUZ56_018449</name>
</gene>
<reference evidence="2 3" key="1">
    <citation type="journal article" date="2023" name="Nucleic Acids Res.">
        <title>The hologenome of Daphnia magna reveals possible DNA methylation and microbiome-mediated evolution of the host genome.</title>
        <authorList>
            <person name="Chaturvedi A."/>
            <person name="Li X."/>
            <person name="Dhandapani V."/>
            <person name="Marshall H."/>
            <person name="Kissane S."/>
            <person name="Cuenca-Cambronero M."/>
            <person name="Asole G."/>
            <person name="Calvet F."/>
            <person name="Ruiz-Romero M."/>
            <person name="Marangio P."/>
            <person name="Guigo R."/>
            <person name="Rago D."/>
            <person name="Mirbahai L."/>
            <person name="Eastwood N."/>
            <person name="Colbourne J.K."/>
            <person name="Zhou J."/>
            <person name="Mallon E."/>
            <person name="Orsini L."/>
        </authorList>
    </citation>
    <scope>NUCLEOTIDE SEQUENCE [LARGE SCALE GENOMIC DNA]</scope>
    <source>
        <strain evidence="2">LRV0_1</strain>
    </source>
</reference>
<feature type="transmembrane region" description="Helical" evidence="1">
    <location>
        <begin position="23"/>
        <end position="45"/>
    </location>
</feature>
<keyword evidence="1" id="KW-1133">Transmembrane helix</keyword>
<keyword evidence="1" id="KW-0472">Membrane</keyword>
<dbReference type="Proteomes" id="UP001234178">
    <property type="component" value="Unassembled WGS sequence"/>
</dbReference>
<organism evidence="2 3">
    <name type="scientific">Daphnia magna</name>
    <dbReference type="NCBI Taxonomy" id="35525"/>
    <lineage>
        <taxon>Eukaryota</taxon>
        <taxon>Metazoa</taxon>
        <taxon>Ecdysozoa</taxon>
        <taxon>Arthropoda</taxon>
        <taxon>Crustacea</taxon>
        <taxon>Branchiopoda</taxon>
        <taxon>Diplostraca</taxon>
        <taxon>Cladocera</taxon>
        <taxon>Anomopoda</taxon>
        <taxon>Daphniidae</taxon>
        <taxon>Daphnia</taxon>
    </lineage>
</organism>
<comment type="caution">
    <text evidence="2">The sequence shown here is derived from an EMBL/GenBank/DDBJ whole genome shotgun (WGS) entry which is preliminary data.</text>
</comment>
<protein>
    <submittedName>
        <fullName evidence="2">Uncharacterized protein</fullName>
    </submittedName>
</protein>
<evidence type="ECO:0000313" key="2">
    <source>
        <dbReference type="EMBL" id="KAK4009332.1"/>
    </source>
</evidence>
<proteinExistence type="predicted"/>